<accession>A0A556QRE6</accession>
<gene>
    <name evidence="5" type="ORF">FPL22_07885</name>
</gene>
<dbReference type="AlphaFoldDB" id="A0A556QRE6"/>
<evidence type="ECO:0000313" key="5">
    <source>
        <dbReference type="EMBL" id="TSJ79202.1"/>
    </source>
</evidence>
<evidence type="ECO:0000256" key="3">
    <source>
        <dbReference type="SAM" id="MobiDB-lite"/>
    </source>
</evidence>
<dbReference type="Gene3D" id="2.60.40.790">
    <property type="match status" value="1"/>
</dbReference>
<protein>
    <submittedName>
        <fullName evidence="5">Hsp20/alpha crystallin family protein</fullName>
    </submittedName>
</protein>
<dbReference type="SUPFAM" id="SSF49764">
    <property type="entry name" value="HSP20-like chaperones"/>
    <property type="match status" value="1"/>
</dbReference>
<sequence length="147" mass="16203">MRFVRYTYPSARNVNFFNGAASRGLENEVDRLFNTALGNFSDRGIPVDLYEDKDNTYVRAELPGVDREAITVEHADGRLSISASRQPTAPQAGDKSAEPVTFTRNVSVPDQIVQADKISAAYENGVLTVTLPKREETKPRKVSVTVA</sequence>
<dbReference type="Pfam" id="PF00011">
    <property type="entry name" value="HSP20"/>
    <property type="match status" value="1"/>
</dbReference>
<dbReference type="InterPro" id="IPR008978">
    <property type="entry name" value="HSP20-like_chaperone"/>
</dbReference>
<dbReference type="Proteomes" id="UP000315648">
    <property type="component" value="Unassembled WGS sequence"/>
</dbReference>
<dbReference type="InterPro" id="IPR031107">
    <property type="entry name" value="Small_HSP"/>
</dbReference>
<organism evidence="5 6">
    <name type="scientific">Rariglobus hedericola</name>
    <dbReference type="NCBI Taxonomy" id="2597822"/>
    <lineage>
        <taxon>Bacteria</taxon>
        <taxon>Pseudomonadati</taxon>
        <taxon>Verrucomicrobiota</taxon>
        <taxon>Opitutia</taxon>
        <taxon>Opitutales</taxon>
        <taxon>Opitutaceae</taxon>
        <taxon>Rariglobus</taxon>
    </lineage>
</organism>
<dbReference type="CDD" id="cd06464">
    <property type="entry name" value="ACD_sHsps-like"/>
    <property type="match status" value="1"/>
</dbReference>
<dbReference type="EMBL" id="VMBG01000001">
    <property type="protein sequence ID" value="TSJ79202.1"/>
    <property type="molecule type" value="Genomic_DNA"/>
</dbReference>
<dbReference type="OrthoDB" id="9792695at2"/>
<name>A0A556QRE6_9BACT</name>
<evidence type="ECO:0000256" key="2">
    <source>
        <dbReference type="RuleBase" id="RU003616"/>
    </source>
</evidence>
<dbReference type="PROSITE" id="PS01031">
    <property type="entry name" value="SHSP"/>
    <property type="match status" value="1"/>
</dbReference>
<reference evidence="5 6" key="1">
    <citation type="submission" date="2019-07" db="EMBL/GenBank/DDBJ databases">
        <title>Description of 53C-WASEF.</title>
        <authorList>
            <person name="Pitt A."/>
            <person name="Hahn M.W."/>
        </authorList>
    </citation>
    <scope>NUCLEOTIDE SEQUENCE [LARGE SCALE GENOMIC DNA]</scope>
    <source>
        <strain evidence="5 6">53C-WASEF</strain>
    </source>
</reference>
<keyword evidence="6" id="KW-1185">Reference proteome</keyword>
<evidence type="ECO:0000256" key="1">
    <source>
        <dbReference type="PROSITE-ProRule" id="PRU00285"/>
    </source>
</evidence>
<dbReference type="InterPro" id="IPR002068">
    <property type="entry name" value="A-crystallin/Hsp20_dom"/>
</dbReference>
<comment type="similarity">
    <text evidence="1 2">Belongs to the small heat shock protein (HSP20) family.</text>
</comment>
<dbReference type="RefSeq" id="WP_144229545.1">
    <property type="nucleotide sequence ID" value="NZ_CBCRVV010000018.1"/>
</dbReference>
<comment type="caution">
    <text evidence="5">The sequence shown here is derived from an EMBL/GenBank/DDBJ whole genome shotgun (WGS) entry which is preliminary data.</text>
</comment>
<proteinExistence type="inferred from homology"/>
<dbReference type="PANTHER" id="PTHR11527">
    <property type="entry name" value="HEAT-SHOCK PROTEIN 20 FAMILY MEMBER"/>
    <property type="match status" value="1"/>
</dbReference>
<evidence type="ECO:0000313" key="6">
    <source>
        <dbReference type="Proteomes" id="UP000315648"/>
    </source>
</evidence>
<feature type="domain" description="SHSP" evidence="4">
    <location>
        <begin position="38"/>
        <end position="147"/>
    </location>
</feature>
<evidence type="ECO:0000259" key="4">
    <source>
        <dbReference type="PROSITE" id="PS01031"/>
    </source>
</evidence>
<feature type="region of interest" description="Disordered" evidence="3">
    <location>
        <begin position="77"/>
        <end position="101"/>
    </location>
</feature>